<dbReference type="GeneID" id="23615154"/>
<organism evidence="3 4">
    <name type="scientific">Auxenochlorella protothecoides</name>
    <name type="common">Green microalga</name>
    <name type="synonym">Chlorella protothecoides</name>
    <dbReference type="NCBI Taxonomy" id="3075"/>
    <lineage>
        <taxon>Eukaryota</taxon>
        <taxon>Viridiplantae</taxon>
        <taxon>Chlorophyta</taxon>
        <taxon>core chlorophytes</taxon>
        <taxon>Trebouxiophyceae</taxon>
        <taxon>Chlorellales</taxon>
        <taxon>Chlorellaceae</taxon>
        <taxon>Auxenochlorella</taxon>
    </lineage>
</organism>
<dbReference type="EMBL" id="KL662110">
    <property type="protein sequence ID" value="KFM24751.1"/>
    <property type="molecule type" value="Genomic_DNA"/>
</dbReference>
<name>A0A087SG97_AUXPR</name>
<gene>
    <name evidence="3" type="ORF">F751_3763</name>
</gene>
<dbReference type="SMART" id="SM00333">
    <property type="entry name" value="TUDOR"/>
    <property type="match status" value="1"/>
</dbReference>
<evidence type="ECO:0000313" key="3">
    <source>
        <dbReference type="EMBL" id="KFM24751.1"/>
    </source>
</evidence>
<accession>A0A087SG97</accession>
<evidence type="ECO:0000259" key="2">
    <source>
        <dbReference type="PROSITE" id="PS50304"/>
    </source>
</evidence>
<protein>
    <recommendedName>
        <fullName evidence="2">Tudor domain-containing protein</fullName>
    </recommendedName>
</protein>
<evidence type="ECO:0000313" key="4">
    <source>
        <dbReference type="Proteomes" id="UP000028924"/>
    </source>
</evidence>
<feature type="transmembrane region" description="Helical" evidence="1">
    <location>
        <begin position="6"/>
        <end position="24"/>
    </location>
</feature>
<dbReference type="KEGG" id="apro:F751_3763"/>
<dbReference type="OrthoDB" id="79171at2759"/>
<dbReference type="eggNOG" id="KOG3026">
    <property type="taxonomic scope" value="Eukaryota"/>
</dbReference>
<dbReference type="AlphaFoldDB" id="A0A087SG97"/>
<sequence>MFTRDSNAVVVVVAFLSIGIYTVFRLGARQDRNEVGGLLLDDPHNDEYKGIYESLTEVIQLTKELVAEGGPSPSQPPAQPQAPTAAAPLIHPAAAITTAPDLRLPSILPPTVAAQIRSARHRAAFAGQAPAAWAIGAPVQAIYREDGQWYNGVVSAVSVSGKFIVQYEGYDQAEEVEREEVRLRGAEANGGYTGVVAPKKRKVNEEVALEEMPAWLQIKPEDDEKVKAKKKKLQKSYKSKQRFARMDVQTKEKANSWKNFVSGKGSKKKPGFMTGHKKESIFKVPDGLGARVGVVGSGKPMTEFGHARRHDFAADA</sequence>
<evidence type="ECO:0000256" key="1">
    <source>
        <dbReference type="SAM" id="Phobius"/>
    </source>
</evidence>
<dbReference type="STRING" id="3075.A0A087SG97"/>
<dbReference type="RefSeq" id="XP_011397639.1">
    <property type="nucleotide sequence ID" value="XM_011399337.1"/>
</dbReference>
<dbReference type="Proteomes" id="UP000028924">
    <property type="component" value="Unassembled WGS sequence"/>
</dbReference>
<dbReference type="Gene3D" id="2.30.30.140">
    <property type="match status" value="1"/>
</dbReference>
<keyword evidence="1" id="KW-0812">Transmembrane</keyword>
<feature type="domain" description="Tudor" evidence="2">
    <location>
        <begin position="132"/>
        <end position="191"/>
    </location>
</feature>
<dbReference type="PROSITE" id="PS50304">
    <property type="entry name" value="TUDOR"/>
    <property type="match status" value="1"/>
</dbReference>
<reference evidence="3 4" key="1">
    <citation type="journal article" date="2014" name="BMC Genomics">
        <title>Oil accumulation mechanisms of the oleaginous microalga Chlorella protothecoides revealed through its genome, transcriptomes, and proteomes.</title>
        <authorList>
            <person name="Gao C."/>
            <person name="Wang Y."/>
            <person name="Shen Y."/>
            <person name="Yan D."/>
            <person name="He X."/>
            <person name="Dai J."/>
            <person name="Wu Q."/>
        </authorList>
    </citation>
    <scope>NUCLEOTIDE SEQUENCE [LARGE SCALE GENOMIC DNA]</scope>
    <source>
        <strain evidence="3 4">0710</strain>
    </source>
</reference>
<dbReference type="SUPFAM" id="SSF63748">
    <property type="entry name" value="Tudor/PWWP/MBT"/>
    <property type="match status" value="1"/>
</dbReference>
<dbReference type="CDD" id="cd04508">
    <property type="entry name" value="Tudor_SF"/>
    <property type="match status" value="1"/>
</dbReference>
<keyword evidence="1" id="KW-1133">Transmembrane helix</keyword>
<proteinExistence type="predicted"/>
<dbReference type="InterPro" id="IPR002999">
    <property type="entry name" value="Tudor"/>
</dbReference>
<keyword evidence="1" id="KW-0472">Membrane</keyword>
<keyword evidence="4" id="KW-1185">Reference proteome</keyword>